<dbReference type="Proteomes" id="UP000184386">
    <property type="component" value="Unassembled WGS sequence"/>
</dbReference>
<dbReference type="AlphaFoldDB" id="A0A1M6MCL8"/>
<name>A0A1M6MCL8_9FIRM</name>
<accession>A0A1M6MCL8</accession>
<dbReference type="InterPro" id="IPR033782">
    <property type="entry name" value="DUF5301"/>
</dbReference>
<organism evidence="2 3">
    <name type="scientific">Anaerocolumna jejuensis DSM 15929</name>
    <dbReference type="NCBI Taxonomy" id="1121322"/>
    <lineage>
        <taxon>Bacteria</taxon>
        <taxon>Bacillati</taxon>
        <taxon>Bacillota</taxon>
        <taxon>Clostridia</taxon>
        <taxon>Lachnospirales</taxon>
        <taxon>Lachnospiraceae</taxon>
        <taxon>Anaerocolumna</taxon>
    </lineage>
</organism>
<reference evidence="2 3" key="1">
    <citation type="submission" date="2016-11" db="EMBL/GenBank/DDBJ databases">
        <authorList>
            <person name="Jaros S."/>
            <person name="Januszkiewicz K."/>
            <person name="Wedrychowicz H."/>
        </authorList>
    </citation>
    <scope>NUCLEOTIDE SEQUENCE [LARGE SCALE GENOMIC DNA]</scope>
    <source>
        <strain evidence="2 3">DSM 15929</strain>
    </source>
</reference>
<proteinExistence type="predicted"/>
<dbReference type="Pfam" id="PF17225">
    <property type="entry name" value="DUF5301"/>
    <property type="match status" value="1"/>
</dbReference>
<dbReference type="RefSeq" id="WP_073273440.1">
    <property type="nucleotide sequence ID" value="NZ_FRAC01000007.1"/>
</dbReference>
<gene>
    <name evidence="2" type="ORF">SAMN02745136_00952</name>
</gene>
<protein>
    <recommendedName>
        <fullName evidence="1">DUF5301 domain-containing protein</fullName>
    </recommendedName>
</protein>
<evidence type="ECO:0000313" key="2">
    <source>
        <dbReference type="EMBL" id="SHJ81262.1"/>
    </source>
</evidence>
<sequence length="156" mass="17589">MNKMILKSLKKTCFWISLAAVSVCAAALIFLLAIQAHSIPSQPIQLPSTSTLLSMEMEQIKEDKSTGIVTVTDTTDMEAILSALSRSRKTSRQSVNDSPNEDNYLIIRLKMKEGEKKLYLFSAGNHCYLEEPYVGIYRIDKEANTSIYAFYEKNTH</sequence>
<dbReference type="Gene3D" id="2.60.40.4250">
    <property type="match status" value="1"/>
</dbReference>
<feature type="domain" description="DUF5301" evidence="1">
    <location>
        <begin position="42"/>
        <end position="137"/>
    </location>
</feature>
<evidence type="ECO:0000313" key="3">
    <source>
        <dbReference type="Proteomes" id="UP000184386"/>
    </source>
</evidence>
<keyword evidence="3" id="KW-1185">Reference proteome</keyword>
<dbReference type="OrthoDB" id="2220779at2"/>
<evidence type="ECO:0000259" key="1">
    <source>
        <dbReference type="Pfam" id="PF17225"/>
    </source>
</evidence>
<dbReference type="EMBL" id="FRAC01000007">
    <property type="protein sequence ID" value="SHJ81262.1"/>
    <property type="molecule type" value="Genomic_DNA"/>
</dbReference>